<organism evidence="12 13">
    <name type="scientific">Vanessa tameamea</name>
    <name type="common">Kamehameha butterfly</name>
    <dbReference type="NCBI Taxonomy" id="334116"/>
    <lineage>
        <taxon>Eukaryota</taxon>
        <taxon>Metazoa</taxon>
        <taxon>Ecdysozoa</taxon>
        <taxon>Arthropoda</taxon>
        <taxon>Hexapoda</taxon>
        <taxon>Insecta</taxon>
        <taxon>Pterygota</taxon>
        <taxon>Neoptera</taxon>
        <taxon>Endopterygota</taxon>
        <taxon>Lepidoptera</taxon>
        <taxon>Glossata</taxon>
        <taxon>Ditrysia</taxon>
        <taxon>Papilionoidea</taxon>
        <taxon>Nymphalidae</taxon>
        <taxon>Nymphalinae</taxon>
        <taxon>Vanessa</taxon>
    </lineage>
</organism>
<evidence type="ECO:0000313" key="12">
    <source>
        <dbReference type="Proteomes" id="UP001652626"/>
    </source>
</evidence>
<comment type="subcellular location">
    <subcellularLocation>
        <location evidence="1 11">Endoplasmic reticulum membrane</location>
        <topology evidence="1 11">Multi-pass membrane protein</topology>
    </subcellularLocation>
</comment>
<keyword evidence="12" id="KW-1185">Reference proteome</keyword>
<dbReference type="PANTHER" id="PTHR12317:SF79">
    <property type="entry name" value="ACYLTRANSFERASE"/>
    <property type="match status" value="1"/>
</dbReference>
<protein>
    <recommendedName>
        <fullName evidence="11">Acyltransferase</fullName>
        <ecNumber evidence="11">2.3.1.-</ecNumber>
    </recommendedName>
</protein>
<evidence type="ECO:0000256" key="4">
    <source>
        <dbReference type="ARBA" id="ARBA00022679"/>
    </source>
</evidence>
<keyword evidence="6 11" id="KW-0256">Endoplasmic reticulum</keyword>
<keyword evidence="4 11" id="KW-0808">Transferase</keyword>
<dbReference type="Proteomes" id="UP001652626">
    <property type="component" value="Chromosome 7"/>
</dbReference>
<accession>A0ABM4AJJ3</accession>
<evidence type="ECO:0000256" key="10">
    <source>
        <dbReference type="ARBA" id="ARBA00023315"/>
    </source>
</evidence>
<evidence type="ECO:0000256" key="1">
    <source>
        <dbReference type="ARBA" id="ARBA00004477"/>
    </source>
</evidence>
<dbReference type="Pfam" id="PF03982">
    <property type="entry name" value="DAGAT"/>
    <property type="match status" value="1"/>
</dbReference>
<evidence type="ECO:0000313" key="13">
    <source>
        <dbReference type="RefSeq" id="XP_064071479.1"/>
    </source>
</evidence>
<dbReference type="RefSeq" id="XP_064071479.1">
    <property type="nucleotide sequence ID" value="XM_064215409.1"/>
</dbReference>
<evidence type="ECO:0000256" key="8">
    <source>
        <dbReference type="ARBA" id="ARBA00023098"/>
    </source>
</evidence>
<keyword evidence="3" id="KW-0444">Lipid biosynthesis</keyword>
<dbReference type="PANTHER" id="PTHR12317">
    <property type="entry name" value="DIACYLGLYCEROL O-ACYLTRANSFERASE"/>
    <property type="match status" value="1"/>
</dbReference>
<keyword evidence="5 11" id="KW-0812">Transmembrane</keyword>
<evidence type="ECO:0000256" key="3">
    <source>
        <dbReference type="ARBA" id="ARBA00022516"/>
    </source>
</evidence>
<keyword evidence="7 11" id="KW-1133">Transmembrane helix</keyword>
<evidence type="ECO:0000256" key="5">
    <source>
        <dbReference type="ARBA" id="ARBA00022692"/>
    </source>
</evidence>
<evidence type="ECO:0000256" key="2">
    <source>
        <dbReference type="ARBA" id="ARBA00005420"/>
    </source>
</evidence>
<keyword evidence="9 11" id="KW-0472">Membrane</keyword>
<evidence type="ECO:0000256" key="6">
    <source>
        <dbReference type="ARBA" id="ARBA00022824"/>
    </source>
</evidence>
<comment type="caution">
    <text evidence="11">Lacks conserved residue(s) required for the propagation of feature annotation.</text>
</comment>
<evidence type="ECO:0000256" key="11">
    <source>
        <dbReference type="RuleBase" id="RU367023"/>
    </source>
</evidence>
<sequence>MMDTIVKIFQAISATLGIEWAPLHLPLARRLQTLAATTWICLILFGEAFCIFIYVQFLYSSYWWLALLYGAWLLNDLDVCNRGGRIVEWVRNWSLWRYYRDYFPINLVKTAELDTSKNYLFACFPHGVVCSGAFGAFATNALDFYKVFPGMTCNMITLGGHFRVPLFRELVLALGSCASSQESLLYLLDKNKNQGKCVVLFVGGAAEALDSHPGEYKVILSRRKGFVRVAMKSGAPLVPVFSFGETDVYRPLNNSEDSLLRKFQDKVRQITGISPVFPIGRGVFQYSFGVLPLRSPITTVVGVPMEIEKNLDPTSEEVDAVHAEFTRRLIDLFESEKSKYLTDHKNTHLVIT</sequence>
<evidence type="ECO:0000256" key="9">
    <source>
        <dbReference type="ARBA" id="ARBA00023136"/>
    </source>
</evidence>
<keyword evidence="8" id="KW-0443">Lipid metabolism</keyword>
<dbReference type="EC" id="2.3.1.-" evidence="11"/>
<keyword evidence="10" id="KW-0012">Acyltransferase</keyword>
<dbReference type="InterPro" id="IPR007130">
    <property type="entry name" value="DAGAT"/>
</dbReference>
<name>A0ABM4AJJ3_VANTA</name>
<dbReference type="GeneID" id="113392216"/>
<comment type="similarity">
    <text evidence="2 11">Belongs to the diacylglycerol acyltransferase family.</text>
</comment>
<evidence type="ECO:0000256" key="7">
    <source>
        <dbReference type="ARBA" id="ARBA00022989"/>
    </source>
</evidence>
<dbReference type="CDD" id="cd07987">
    <property type="entry name" value="LPLAT_MGAT-like"/>
    <property type="match status" value="1"/>
</dbReference>
<reference evidence="13" key="1">
    <citation type="submission" date="2025-08" db="UniProtKB">
        <authorList>
            <consortium name="RefSeq"/>
        </authorList>
    </citation>
    <scope>IDENTIFICATION</scope>
    <source>
        <tissue evidence="13">Whole body</tissue>
    </source>
</reference>
<gene>
    <name evidence="13" type="primary">LOC113392216</name>
</gene>
<proteinExistence type="inferred from homology"/>
<feature type="transmembrane region" description="Helical" evidence="11">
    <location>
        <begin position="34"/>
        <end position="55"/>
    </location>
</feature>